<keyword evidence="2 3" id="KW-0040">ANK repeat</keyword>
<dbReference type="PROSITE" id="PS50088">
    <property type="entry name" value="ANK_REPEAT"/>
    <property type="match status" value="1"/>
</dbReference>
<dbReference type="Proteomes" id="UP000663889">
    <property type="component" value="Unassembled WGS sequence"/>
</dbReference>
<evidence type="ECO:0000313" key="4">
    <source>
        <dbReference type="EMBL" id="CAF1058484.1"/>
    </source>
</evidence>
<organism evidence="4 6">
    <name type="scientific">Rotaria sordida</name>
    <dbReference type="NCBI Taxonomy" id="392033"/>
    <lineage>
        <taxon>Eukaryota</taxon>
        <taxon>Metazoa</taxon>
        <taxon>Spiralia</taxon>
        <taxon>Gnathifera</taxon>
        <taxon>Rotifera</taxon>
        <taxon>Eurotatoria</taxon>
        <taxon>Bdelloidea</taxon>
        <taxon>Philodinida</taxon>
        <taxon>Philodinidae</taxon>
        <taxon>Rotaria</taxon>
    </lineage>
</organism>
<dbReference type="EMBL" id="CAJOBE010001591">
    <property type="protein sequence ID" value="CAF3757342.1"/>
    <property type="molecule type" value="Genomic_DNA"/>
</dbReference>
<dbReference type="Pfam" id="PF12796">
    <property type="entry name" value="Ank_2"/>
    <property type="match status" value="1"/>
</dbReference>
<dbReference type="InterPro" id="IPR036770">
    <property type="entry name" value="Ankyrin_rpt-contain_sf"/>
</dbReference>
<evidence type="ECO:0000256" key="2">
    <source>
        <dbReference type="ARBA" id="ARBA00023043"/>
    </source>
</evidence>
<evidence type="ECO:0000256" key="1">
    <source>
        <dbReference type="ARBA" id="ARBA00022737"/>
    </source>
</evidence>
<dbReference type="SUPFAM" id="SSF48403">
    <property type="entry name" value="Ankyrin repeat"/>
    <property type="match status" value="1"/>
</dbReference>
<name>A0A814L141_9BILA</name>
<accession>A0A814L141</accession>
<feature type="repeat" description="ANK" evidence="3">
    <location>
        <begin position="37"/>
        <end position="69"/>
    </location>
</feature>
<evidence type="ECO:0000313" key="6">
    <source>
        <dbReference type="Proteomes" id="UP000663889"/>
    </source>
</evidence>
<dbReference type="PROSITE" id="PS50297">
    <property type="entry name" value="ANK_REP_REGION"/>
    <property type="match status" value="1"/>
</dbReference>
<dbReference type="InterPro" id="IPR002110">
    <property type="entry name" value="Ankyrin_rpt"/>
</dbReference>
<evidence type="ECO:0000313" key="5">
    <source>
        <dbReference type="EMBL" id="CAF3757342.1"/>
    </source>
</evidence>
<comment type="caution">
    <text evidence="4">The sequence shown here is derived from an EMBL/GenBank/DDBJ whole genome shotgun (WGS) entry which is preliminary data.</text>
</comment>
<dbReference type="Proteomes" id="UP000663874">
    <property type="component" value="Unassembled WGS sequence"/>
</dbReference>
<dbReference type="PANTHER" id="PTHR24171">
    <property type="entry name" value="ANKYRIN REPEAT DOMAIN-CONTAINING PROTEIN 39-RELATED"/>
    <property type="match status" value="1"/>
</dbReference>
<dbReference type="EMBL" id="CAJNOU010000657">
    <property type="protein sequence ID" value="CAF1058484.1"/>
    <property type="molecule type" value="Genomic_DNA"/>
</dbReference>
<protein>
    <submittedName>
        <fullName evidence="4">Uncharacterized protein</fullName>
    </submittedName>
</protein>
<dbReference type="Gene3D" id="1.25.40.20">
    <property type="entry name" value="Ankyrin repeat-containing domain"/>
    <property type="match status" value="1"/>
</dbReference>
<keyword evidence="1" id="KW-0677">Repeat</keyword>
<proteinExistence type="predicted"/>
<dbReference type="AlphaFoldDB" id="A0A814L141"/>
<reference evidence="4" key="1">
    <citation type="submission" date="2021-02" db="EMBL/GenBank/DDBJ databases">
        <authorList>
            <person name="Nowell W R."/>
        </authorList>
    </citation>
    <scope>NUCLEOTIDE SEQUENCE</scope>
</reference>
<evidence type="ECO:0000256" key="3">
    <source>
        <dbReference type="PROSITE-ProRule" id="PRU00023"/>
    </source>
</evidence>
<dbReference type="SMART" id="SM00248">
    <property type="entry name" value="ANK"/>
    <property type="match status" value="2"/>
</dbReference>
<sequence>MNNESELYKACCNGDLKKVKSLLKTLSLDEINQLEPNGSTALHASCYFGHSDIVKVLLECGASRRQLNNNNKTPEDEACNEQIKLLSRRSFNNANE</sequence>
<gene>
    <name evidence="5" type="ORF">FNK824_LOCUS12596</name>
    <name evidence="4" type="ORF">SEV965_LOCUS13722</name>
</gene>